<proteinExistence type="predicted"/>
<dbReference type="EMBL" id="CP060784">
    <property type="protein sequence ID" value="QNP51563.1"/>
    <property type="molecule type" value="Genomic_DNA"/>
</dbReference>
<dbReference type="RefSeq" id="WP_187731844.1">
    <property type="nucleotide sequence ID" value="NZ_BMFN01000003.1"/>
</dbReference>
<name>A0A7H0GTE7_9BACT</name>
<organism evidence="1 2">
    <name type="scientific">Hymenobacter qilianensis</name>
    <dbReference type="NCBI Taxonomy" id="1385715"/>
    <lineage>
        <taxon>Bacteria</taxon>
        <taxon>Pseudomonadati</taxon>
        <taxon>Bacteroidota</taxon>
        <taxon>Cytophagia</taxon>
        <taxon>Cytophagales</taxon>
        <taxon>Hymenobacteraceae</taxon>
        <taxon>Hymenobacter</taxon>
    </lineage>
</organism>
<evidence type="ECO:0000313" key="2">
    <source>
        <dbReference type="Proteomes" id="UP000516093"/>
    </source>
</evidence>
<accession>A0A7H0GTE7</accession>
<reference evidence="1 2" key="1">
    <citation type="submission" date="2020-08" db="EMBL/GenBank/DDBJ databases">
        <title>Genome sequence of Hymenobacter qilianensis JCM 19763T.</title>
        <authorList>
            <person name="Hyun D.-W."/>
            <person name="Bae J.-W."/>
        </authorList>
    </citation>
    <scope>NUCLEOTIDE SEQUENCE [LARGE SCALE GENOMIC DNA]</scope>
    <source>
        <strain evidence="1 2">JCM 19763</strain>
    </source>
</reference>
<protein>
    <submittedName>
        <fullName evidence="1">DUF4348 domain-containing protein</fullName>
    </submittedName>
</protein>
<keyword evidence="2" id="KW-1185">Reference proteome</keyword>
<dbReference type="Gene3D" id="3.10.450.410">
    <property type="match status" value="1"/>
</dbReference>
<dbReference type="KEGG" id="hqi:H9L05_16430"/>
<gene>
    <name evidence="1" type="ORF">H9L05_16430</name>
</gene>
<dbReference type="Proteomes" id="UP000516093">
    <property type="component" value="Chromosome"/>
</dbReference>
<dbReference type="AlphaFoldDB" id="A0A7H0GTE7"/>
<sequence length="182" mass="21089">MLNSRYLEGDAKLAIITIILIIKKSLKMNNVNIATIILITLVPMILGGCQDNYAEKKDFKEASQVASSKDTIFSLEPFDAFYKRFTNDSIFQIQRIKFPLPGINTDGMDVSDTIYYWQKGKWRMFKGIPSDIDTINFEVKKIRSDTIAINEVSQKHVSFSSKYIFKPKEGRWYLVYYEDINL</sequence>
<evidence type="ECO:0000313" key="1">
    <source>
        <dbReference type="EMBL" id="QNP51563.1"/>
    </source>
</evidence>